<accession>A0A7W7PBX4</accession>
<reference evidence="1 2" key="1">
    <citation type="submission" date="2020-08" db="EMBL/GenBank/DDBJ databases">
        <title>Genomic Encyclopedia of Type Strains, Phase III (KMG-III): the genomes of soil and plant-associated and newly described type strains.</title>
        <authorList>
            <person name="Whitman W."/>
        </authorList>
    </citation>
    <scope>NUCLEOTIDE SEQUENCE [LARGE SCALE GENOMIC DNA]</scope>
    <source>
        <strain evidence="1 2">CECT 3265</strain>
    </source>
</reference>
<dbReference type="GO" id="GO:0008233">
    <property type="term" value="F:peptidase activity"/>
    <property type="evidence" value="ECO:0007669"/>
    <property type="project" value="UniProtKB-KW"/>
</dbReference>
<name>A0A7W7PBX4_STRNE</name>
<evidence type="ECO:0000313" key="2">
    <source>
        <dbReference type="Proteomes" id="UP000556436"/>
    </source>
</evidence>
<dbReference type="Gene3D" id="1.25.40.10">
    <property type="entry name" value="Tetratricopeptide repeat domain"/>
    <property type="match status" value="1"/>
</dbReference>
<protein>
    <submittedName>
        <fullName evidence="1">Putative Zn-dependent protease</fullName>
    </submittedName>
</protein>
<evidence type="ECO:0000313" key="1">
    <source>
        <dbReference type="EMBL" id="MBB4885066.1"/>
    </source>
</evidence>
<dbReference type="InterPro" id="IPR011990">
    <property type="entry name" value="TPR-like_helical_dom_sf"/>
</dbReference>
<dbReference type="AlphaFoldDB" id="A0A7W7PBX4"/>
<keyword evidence="2" id="KW-1185">Reference proteome</keyword>
<dbReference type="GO" id="GO:0006508">
    <property type="term" value="P:proteolysis"/>
    <property type="evidence" value="ECO:0007669"/>
    <property type="project" value="UniProtKB-KW"/>
</dbReference>
<dbReference type="EMBL" id="JACHJG010000002">
    <property type="protein sequence ID" value="MBB4885066.1"/>
    <property type="molecule type" value="Genomic_DNA"/>
</dbReference>
<proteinExistence type="predicted"/>
<organism evidence="1 2">
    <name type="scientific">Streptomyces netropsis</name>
    <name type="common">Streptoverticillium netropsis</name>
    <dbReference type="NCBI Taxonomy" id="55404"/>
    <lineage>
        <taxon>Bacteria</taxon>
        <taxon>Bacillati</taxon>
        <taxon>Actinomycetota</taxon>
        <taxon>Actinomycetes</taxon>
        <taxon>Kitasatosporales</taxon>
        <taxon>Streptomycetaceae</taxon>
        <taxon>Streptomyces</taxon>
    </lineage>
</organism>
<sequence>MTAFRPFSPTAELPDTPYPLAEEYTRAQLFFEARDYTEAARILAPVVEAEPGHLAARLLLARSYYHSAQLKRAEAELRRVLERDPAETYAYLMLGRTLERQNRPADAAPYLRLAAAMNGEAEPAPRRVVHRRADD</sequence>
<keyword evidence="1" id="KW-0378">Hydrolase</keyword>
<gene>
    <name evidence="1" type="ORF">FHS38_001094</name>
</gene>
<dbReference type="RefSeq" id="WP_184731315.1">
    <property type="nucleotide sequence ID" value="NZ_BMRW01000006.1"/>
</dbReference>
<comment type="caution">
    <text evidence="1">The sequence shown here is derived from an EMBL/GenBank/DDBJ whole genome shotgun (WGS) entry which is preliminary data.</text>
</comment>
<dbReference type="Proteomes" id="UP000556436">
    <property type="component" value="Unassembled WGS sequence"/>
</dbReference>
<dbReference type="Pfam" id="PF14559">
    <property type="entry name" value="TPR_19"/>
    <property type="match status" value="1"/>
</dbReference>
<dbReference type="SUPFAM" id="SSF48452">
    <property type="entry name" value="TPR-like"/>
    <property type="match status" value="1"/>
</dbReference>
<keyword evidence="1" id="KW-0645">Protease</keyword>